<protein>
    <submittedName>
        <fullName evidence="3">Uncharacterized protein</fullName>
    </submittedName>
</protein>
<dbReference type="Araport" id="AT4G00163"/>
<keyword evidence="4" id="KW-1185">Reference proteome</keyword>
<evidence type="ECO:0000313" key="2">
    <source>
        <dbReference type="Araport" id="AT4G00163"/>
    </source>
</evidence>
<reference evidence="4" key="2">
    <citation type="journal article" date="2017" name="Plant J.">
        <title>Araport11: a complete reannotation of the Arabidopsis thaliana reference genome.</title>
        <authorList>
            <person name="Cheng C.Y."/>
            <person name="Krishnakumar V."/>
            <person name="Chan A.P."/>
            <person name="Thibaud-Nissen F."/>
            <person name="Schobel S."/>
            <person name="Town C.D."/>
        </authorList>
    </citation>
    <scope>GENOME REANNOTATION</scope>
    <source>
        <strain evidence="4">cv. Columbia</strain>
    </source>
</reference>
<evidence type="ECO:0000256" key="1">
    <source>
        <dbReference type="SAM" id="MobiDB-lite"/>
    </source>
</evidence>
<proteinExistence type="predicted"/>
<dbReference type="AlphaFoldDB" id="A0A1P8B630"/>
<dbReference type="TAIR" id="AT4G00163"/>
<evidence type="ECO:0000313" key="3">
    <source>
        <dbReference type="EMBL" id="ANM67045.1"/>
    </source>
</evidence>
<dbReference type="GeneID" id="28719429"/>
<feature type="compositionally biased region" description="Polar residues" evidence="1">
    <location>
        <begin position="47"/>
        <end position="59"/>
    </location>
</feature>
<sequence length="171" mass="18874">MEIAGAHWENLAHFLSSSSLGDRAHIIISADESLRNIFAARVEKQSESNGNFDRSNSENAVHRQTAASKSAKPLMSEQHSWLGGVPMTSLTRPNQLPHTPNLSVSLGHFVVACFAGGGGHGLTVAPGVTWPKKNVMLRSSKMRRDRKAFEIPIRFILKLVLCDTYEEEERP</sequence>
<evidence type="ECO:0000313" key="4">
    <source>
        <dbReference type="Proteomes" id="UP000006548"/>
    </source>
</evidence>
<feature type="region of interest" description="Disordered" evidence="1">
    <location>
        <begin position="45"/>
        <end position="73"/>
    </location>
</feature>
<organism evidence="3 4">
    <name type="scientific">Arabidopsis thaliana</name>
    <name type="common">Mouse-ear cress</name>
    <dbReference type="NCBI Taxonomy" id="3702"/>
    <lineage>
        <taxon>Eukaryota</taxon>
        <taxon>Viridiplantae</taxon>
        <taxon>Streptophyta</taxon>
        <taxon>Embryophyta</taxon>
        <taxon>Tracheophyta</taxon>
        <taxon>Spermatophyta</taxon>
        <taxon>Magnoliopsida</taxon>
        <taxon>eudicotyledons</taxon>
        <taxon>Gunneridae</taxon>
        <taxon>Pentapetalae</taxon>
        <taxon>rosids</taxon>
        <taxon>malvids</taxon>
        <taxon>Brassicales</taxon>
        <taxon>Brassicaceae</taxon>
        <taxon>Camelineae</taxon>
        <taxon>Arabidopsis</taxon>
    </lineage>
</organism>
<dbReference type="Proteomes" id="UP000006548">
    <property type="component" value="Chromosome 4"/>
</dbReference>
<gene>
    <name evidence="2 3" type="ordered locus">At4g00163</name>
</gene>
<accession>A0A1P8B630</accession>
<dbReference type="RefSeq" id="NP_001328900.1">
    <property type="nucleotide sequence ID" value="NM_001340233.1"/>
</dbReference>
<dbReference type="KEGG" id="ath:AT4G00163"/>
<dbReference type="InParanoid" id="A0A1P8B630"/>
<dbReference type="EMBL" id="CP002687">
    <property type="protein sequence ID" value="ANM67045.1"/>
    <property type="molecule type" value="Genomic_DNA"/>
</dbReference>
<reference evidence="3 4" key="1">
    <citation type="journal article" date="1999" name="Nature">
        <title>Sequence and analysis of chromosome 4 of the plant Arabidopsis thaliana.</title>
        <authorList>
            <consortium name="EU"/>
            <consortium name="CSHL and WU Arabidopsis Sequencing Project"/>
            <person name="Mayer K."/>
            <person name="Schuller C."/>
            <person name="Wambutt R."/>
            <person name="Murphy G."/>
            <person name="Volckaert G."/>
            <person name="Pohl T."/>
            <person name="Dusterhoft A."/>
            <person name="Stiekema W."/>
            <person name="Entian K.D."/>
            <person name="Terryn N."/>
            <person name="Harris B."/>
            <person name="Ansorge W."/>
            <person name="Brandt P."/>
            <person name="Grivell L."/>
            <person name="Rieger M."/>
            <person name="Weichselgartner M."/>
            <person name="de Simone V."/>
            <person name="Obermaier B."/>
            <person name="Mache R."/>
            <person name="Muller M."/>
            <person name="Kreis M."/>
            <person name="Delseny M."/>
            <person name="Puigdomenech P."/>
            <person name="Watson M."/>
            <person name="Schmidtheini T."/>
            <person name="Reichert B."/>
            <person name="Portatelle D."/>
            <person name="Perez-Alonso M."/>
            <person name="Boutry M."/>
            <person name="Bancroft I."/>
            <person name="Vos P."/>
            <person name="Hoheisel J."/>
            <person name="Zimmermann W."/>
            <person name="Wedler H."/>
            <person name="Ridley P."/>
            <person name="Langham S.A."/>
            <person name="McCullagh B."/>
            <person name="Bilham L."/>
            <person name="Robben J."/>
            <person name="Van der Schueren J."/>
            <person name="Grymonprez B."/>
            <person name="Chuang Y.J."/>
            <person name="Vandenbussche F."/>
            <person name="Braeken M."/>
            <person name="Weltjens I."/>
            <person name="Voet M."/>
            <person name="Bastiaens I."/>
            <person name="Aert R."/>
            <person name="Defoor E."/>
            <person name="Weitzenegger T."/>
            <person name="Bothe G."/>
            <person name="Ramsperger U."/>
            <person name="Hilbert H."/>
            <person name="Braun M."/>
            <person name="Holzer E."/>
            <person name="Brandt A."/>
            <person name="Peters S."/>
            <person name="van Staveren M."/>
            <person name="Dirske W."/>
            <person name="Mooijman P."/>
            <person name="Klein Lankhorst R."/>
            <person name="Rose M."/>
            <person name="Hauf J."/>
            <person name="Kotter P."/>
            <person name="Berneiser S."/>
            <person name="Hempel S."/>
            <person name="Feldpausch M."/>
            <person name="Lamberth S."/>
            <person name="Van den Daele H."/>
            <person name="De Keyser A."/>
            <person name="Buysshaert C."/>
            <person name="Gielen J."/>
            <person name="Villarroel R."/>
            <person name="De Clercq R."/>
            <person name="Van Montagu M."/>
            <person name="Rogers J."/>
            <person name="Cronin A."/>
            <person name="Quail M."/>
            <person name="Bray-Allen S."/>
            <person name="Clark L."/>
            <person name="Doggett J."/>
            <person name="Hall S."/>
            <person name="Kay M."/>
            <person name="Lennard N."/>
            <person name="McLay K."/>
            <person name="Mayes R."/>
            <person name="Pettett A."/>
            <person name="Rajandream M.A."/>
            <person name="Lyne M."/>
            <person name="Benes V."/>
            <person name="Rechmann S."/>
            <person name="Borkova D."/>
            <person name="Blocker H."/>
            <person name="Scharfe M."/>
            <person name="Grimm M."/>
            <person name="Lohnert T.H."/>
            <person name="Dose S."/>
            <person name="de Haan M."/>
            <person name="Maarse A."/>
            <person name="Schafer M."/>
            <person name="Muller-Auer S."/>
            <person name="Gabel C."/>
            <person name="Fuchs M."/>
            <person name="Fartmann B."/>
            <person name="Granderath K."/>
            <person name="Dauner D."/>
            <person name="Herzl A."/>
            <person name="Neumann S."/>
            <person name="Argiriou A."/>
            <person name="Vitale D."/>
            <person name="Liguori R."/>
            <person name="Piravandi E."/>
            <person name="Massenet O."/>
            <person name="Quigley F."/>
            <person name="Clabauld G."/>
            <person name="Mundlein A."/>
            <person name="Felber R."/>
            <person name="Schnabl S."/>
            <person name="Hiller R."/>
            <person name="Schmidt W."/>
            <person name="Lecharny A."/>
            <person name="Aubourg S."/>
            <person name="Chefdor F."/>
            <person name="Cooke R."/>
            <person name="Berger C."/>
            <person name="Montfort A."/>
            <person name="Casacuberta E."/>
            <person name="Gibbons T."/>
            <person name="Weber N."/>
            <person name="Vandenbol M."/>
            <person name="Bargues M."/>
            <person name="Terol J."/>
            <person name="Torres A."/>
            <person name="Perez-Perez A."/>
            <person name="Purnelle B."/>
            <person name="Bent E."/>
            <person name="Johnson S."/>
            <person name="Tacon D."/>
            <person name="Jesse T."/>
            <person name="Heijnen L."/>
            <person name="Schwarz S."/>
            <person name="Scholler P."/>
            <person name="Heber S."/>
            <person name="Francs P."/>
            <person name="Bielke C."/>
            <person name="Frishman D."/>
            <person name="Haase D."/>
            <person name="Lemcke K."/>
            <person name="Mewes H.W."/>
            <person name="Stocker S."/>
            <person name="Zaccaria P."/>
            <person name="Bevan M."/>
            <person name="Wilson R.K."/>
            <person name="de la Bastide M."/>
            <person name="Habermann K."/>
            <person name="Parnell L."/>
            <person name="Dedhia N."/>
            <person name="Gnoj L."/>
            <person name="Schutz K."/>
            <person name="Huang E."/>
            <person name="Spiegel L."/>
            <person name="Sehkon M."/>
            <person name="Murray J."/>
            <person name="Sheet P."/>
            <person name="Cordes M."/>
            <person name="Abu-Threideh J."/>
            <person name="Stoneking T."/>
            <person name="Kalicki J."/>
            <person name="Graves T."/>
            <person name="Harmon G."/>
            <person name="Edwards J."/>
            <person name="Latreille P."/>
            <person name="Courtney L."/>
            <person name="Cloud J."/>
            <person name="Abbott A."/>
            <person name="Scott K."/>
            <person name="Johnson D."/>
            <person name="Minx P."/>
            <person name="Bentley D."/>
            <person name="Fulton B."/>
            <person name="Miller N."/>
            <person name="Greco T."/>
            <person name="Kemp K."/>
            <person name="Kramer J."/>
            <person name="Fulton L."/>
            <person name="Mardis E."/>
            <person name="Dante M."/>
            <person name="Pepin K."/>
            <person name="Hillier L."/>
            <person name="Nelson J."/>
            <person name="Spieth J."/>
            <person name="Ryan E."/>
            <person name="Andrews S."/>
            <person name="Geisel C."/>
            <person name="Layman D."/>
            <person name="Du H."/>
            <person name="Ali J."/>
            <person name="Berghoff A."/>
            <person name="Jones K."/>
            <person name="Drone K."/>
            <person name="Cotton M."/>
            <person name="Joshu C."/>
            <person name="Antonoiu B."/>
            <person name="Zidanic M."/>
            <person name="Strong C."/>
            <person name="Sun H."/>
            <person name="Lamar B."/>
            <person name="Yordan C."/>
            <person name="Ma P."/>
            <person name="Zhong J."/>
            <person name="Preston R."/>
            <person name="Vil D."/>
            <person name="Shekher M."/>
            <person name="Matero A."/>
            <person name="Shah R."/>
            <person name="Swaby I.K."/>
            <person name="O'Shaughnessy A."/>
            <person name="Rodriguez M."/>
            <person name="Hoffmann J."/>
            <person name="Till S."/>
            <person name="Granat S."/>
            <person name="Shohdy N."/>
            <person name="Hasegawa A."/>
            <person name="Hameed A."/>
            <person name="Lodhi M."/>
            <person name="Johnson A."/>
            <person name="Chen E."/>
            <person name="Marra M."/>
            <person name="Martienssen R."/>
            <person name="McCombie W.R."/>
        </authorList>
    </citation>
    <scope>NUCLEOTIDE SEQUENCE [LARGE SCALE GENOMIC DNA]</scope>
    <source>
        <strain evidence="4">cv. Columbia</strain>
    </source>
</reference>
<name>A0A1P8B630_ARATH</name>